<dbReference type="RefSeq" id="WP_231503655.1">
    <property type="nucleotide sequence ID" value="NZ_JAUSWA010000009.1"/>
</dbReference>
<sequence length="58" mass="6122">MPGQIKISARQLLILTILFTIGSTILIIPSGMALVAKQDAWIATLVGVGSGLSFLRLL</sequence>
<accession>A0ABU0KWI2</accession>
<comment type="caution">
    <text evidence="2">The sequence shown here is derived from an EMBL/GenBank/DDBJ whole genome shotgun (WGS) entry which is preliminary data.</text>
</comment>
<dbReference type="Pfam" id="PF03845">
    <property type="entry name" value="Spore_permease"/>
    <property type="match status" value="1"/>
</dbReference>
<name>A0ABU0KWI2_9BACL</name>
<keyword evidence="3" id="KW-1185">Reference proteome</keyword>
<gene>
    <name evidence="2" type="ORF">QOZ95_001963</name>
</gene>
<feature type="transmembrane region" description="Helical" evidence="1">
    <location>
        <begin position="12"/>
        <end position="34"/>
    </location>
</feature>
<evidence type="ECO:0000313" key="3">
    <source>
        <dbReference type="Proteomes" id="UP001242811"/>
    </source>
</evidence>
<evidence type="ECO:0000313" key="2">
    <source>
        <dbReference type="EMBL" id="MDQ0493801.1"/>
    </source>
</evidence>
<organism evidence="2 3">
    <name type="scientific">Paenibacillus brasilensis</name>
    <dbReference type="NCBI Taxonomy" id="128574"/>
    <lineage>
        <taxon>Bacteria</taxon>
        <taxon>Bacillati</taxon>
        <taxon>Bacillota</taxon>
        <taxon>Bacilli</taxon>
        <taxon>Bacillales</taxon>
        <taxon>Paenibacillaceae</taxon>
        <taxon>Paenibacillus</taxon>
    </lineage>
</organism>
<protein>
    <submittedName>
        <fullName evidence="2">Spore germination protein KB</fullName>
    </submittedName>
</protein>
<proteinExistence type="predicted"/>
<keyword evidence="1" id="KW-0472">Membrane</keyword>
<keyword evidence="1" id="KW-0812">Transmembrane</keyword>
<dbReference type="Proteomes" id="UP001242811">
    <property type="component" value="Unassembled WGS sequence"/>
</dbReference>
<keyword evidence="1" id="KW-1133">Transmembrane helix</keyword>
<feature type="transmembrane region" description="Helical" evidence="1">
    <location>
        <begin position="40"/>
        <end position="57"/>
    </location>
</feature>
<evidence type="ECO:0000256" key="1">
    <source>
        <dbReference type="SAM" id="Phobius"/>
    </source>
</evidence>
<dbReference type="InterPro" id="IPR004761">
    <property type="entry name" value="Spore_GerAB"/>
</dbReference>
<dbReference type="EMBL" id="JAUSWA010000009">
    <property type="protein sequence ID" value="MDQ0493801.1"/>
    <property type="molecule type" value="Genomic_DNA"/>
</dbReference>
<reference evidence="2 3" key="1">
    <citation type="submission" date="2023-07" db="EMBL/GenBank/DDBJ databases">
        <title>Genomic Encyclopedia of Type Strains, Phase IV (KMG-IV): sequencing the most valuable type-strain genomes for metagenomic binning, comparative biology and taxonomic classification.</title>
        <authorList>
            <person name="Goeker M."/>
        </authorList>
    </citation>
    <scope>NUCLEOTIDE SEQUENCE [LARGE SCALE GENOMIC DNA]</scope>
    <source>
        <strain evidence="2 3">DSM 14914</strain>
    </source>
</reference>